<accession>A0A2A9NWM5</accession>
<name>A0A2A9NWM5_9AGAR</name>
<organism evidence="3 4">
    <name type="scientific">Amanita thiersii Skay4041</name>
    <dbReference type="NCBI Taxonomy" id="703135"/>
    <lineage>
        <taxon>Eukaryota</taxon>
        <taxon>Fungi</taxon>
        <taxon>Dikarya</taxon>
        <taxon>Basidiomycota</taxon>
        <taxon>Agaricomycotina</taxon>
        <taxon>Agaricomycetes</taxon>
        <taxon>Agaricomycetidae</taxon>
        <taxon>Agaricales</taxon>
        <taxon>Pluteineae</taxon>
        <taxon>Amanitaceae</taxon>
        <taxon>Amanita</taxon>
    </lineage>
</organism>
<evidence type="ECO:0000313" key="4">
    <source>
        <dbReference type="Proteomes" id="UP000242287"/>
    </source>
</evidence>
<dbReference type="Proteomes" id="UP000242287">
    <property type="component" value="Unassembled WGS sequence"/>
</dbReference>
<evidence type="ECO:0008006" key="5">
    <source>
        <dbReference type="Google" id="ProtNLM"/>
    </source>
</evidence>
<keyword evidence="2" id="KW-1133">Transmembrane helix</keyword>
<feature type="transmembrane region" description="Helical" evidence="2">
    <location>
        <begin position="12"/>
        <end position="30"/>
    </location>
</feature>
<dbReference type="STRING" id="703135.A0A2A9NWM5"/>
<proteinExistence type="predicted"/>
<keyword evidence="2" id="KW-0472">Membrane</keyword>
<reference evidence="3 4" key="1">
    <citation type="submission" date="2014-02" db="EMBL/GenBank/DDBJ databases">
        <title>Transposable element dynamics among asymbiotic and ectomycorrhizal Amanita fungi.</title>
        <authorList>
            <consortium name="DOE Joint Genome Institute"/>
            <person name="Hess J."/>
            <person name="Skrede I."/>
            <person name="Wolfe B."/>
            <person name="LaButti K."/>
            <person name="Ohm R.A."/>
            <person name="Grigoriev I.V."/>
            <person name="Pringle A."/>
        </authorList>
    </citation>
    <scope>NUCLEOTIDE SEQUENCE [LARGE SCALE GENOMIC DNA]</scope>
    <source>
        <strain evidence="3 4">SKay4041</strain>
    </source>
</reference>
<gene>
    <name evidence="3" type="ORF">AMATHDRAFT_139379</name>
</gene>
<evidence type="ECO:0000313" key="3">
    <source>
        <dbReference type="EMBL" id="PFH52737.1"/>
    </source>
</evidence>
<dbReference type="EMBL" id="KZ301977">
    <property type="protein sequence ID" value="PFH52737.1"/>
    <property type="molecule type" value="Genomic_DNA"/>
</dbReference>
<evidence type="ECO:0000256" key="2">
    <source>
        <dbReference type="SAM" id="Phobius"/>
    </source>
</evidence>
<protein>
    <recommendedName>
        <fullName evidence="5">MARVEL domain-containing protein</fullName>
    </recommendedName>
</protein>
<feature type="transmembrane region" description="Helical" evidence="2">
    <location>
        <begin position="79"/>
        <end position="97"/>
    </location>
</feature>
<feature type="region of interest" description="Disordered" evidence="1">
    <location>
        <begin position="192"/>
        <end position="244"/>
    </location>
</feature>
<sequence length="264" mass="29632">MAALFNIIRACTYALVILFTCICLAMAGHFQSVLIASDLTRFVPFAIFVCSASMFIFLILLSFSFFLRERNPISTRIELACLALAGTFWLVLGVYLTTSESQSADVECFASESSTQPLDDDAANFHTDQYQAMYRVLMVFSLMNATIILLSCLALLFLAIRRHRNGDNHMWHGPVTSCAWFNSYSEGKHARHNSNGSSILPITANHNKGSTSRQTSGRRQGGNSRYRQDPYSEKPLPRTKKSWYTTEDLNHGTLMYPKTAHGSR</sequence>
<keyword evidence="4" id="KW-1185">Reference proteome</keyword>
<keyword evidence="2" id="KW-0812">Transmembrane</keyword>
<feature type="transmembrane region" description="Helical" evidence="2">
    <location>
        <begin position="42"/>
        <end position="67"/>
    </location>
</feature>
<feature type="compositionally biased region" description="Polar residues" evidence="1">
    <location>
        <begin position="193"/>
        <end position="225"/>
    </location>
</feature>
<feature type="transmembrane region" description="Helical" evidence="2">
    <location>
        <begin position="136"/>
        <end position="160"/>
    </location>
</feature>
<evidence type="ECO:0000256" key="1">
    <source>
        <dbReference type="SAM" id="MobiDB-lite"/>
    </source>
</evidence>
<feature type="compositionally biased region" description="Basic and acidic residues" evidence="1">
    <location>
        <begin position="226"/>
        <end position="236"/>
    </location>
</feature>
<dbReference type="OrthoDB" id="3266740at2759"/>
<dbReference type="AlphaFoldDB" id="A0A2A9NWM5"/>